<reference evidence="1 2" key="1">
    <citation type="submission" date="2019-05" db="EMBL/GenBank/DDBJ databases">
        <title>Another draft genome of Portunus trituberculatus and its Hox gene families provides insights of decapod evolution.</title>
        <authorList>
            <person name="Jeong J.-H."/>
            <person name="Song I."/>
            <person name="Kim S."/>
            <person name="Choi T."/>
            <person name="Kim D."/>
            <person name="Ryu S."/>
            <person name="Kim W."/>
        </authorList>
    </citation>
    <scope>NUCLEOTIDE SEQUENCE [LARGE SCALE GENOMIC DNA]</scope>
    <source>
        <tissue evidence="1">Muscle</tissue>
    </source>
</reference>
<dbReference type="Proteomes" id="UP000324222">
    <property type="component" value="Unassembled WGS sequence"/>
</dbReference>
<dbReference type="EMBL" id="VSRR010038070">
    <property type="protein sequence ID" value="MPC74022.1"/>
    <property type="molecule type" value="Genomic_DNA"/>
</dbReference>
<sequence>MGEEGRAASHGLGAYSWFTPVLSKCIPSRLGLIPLCASPHQPRLRIVGGGDYSAVLWFGRRNKIAHSKDSCRGFVKGTFPCVLQRGK</sequence>
<proteinExistence type="predicted"/>
<accession>A0A5B7HRS6</accession>
<gene>
    <name evidence="1" type="ORF">E2C01_068367</name>
</gene>
<name>A0A5B7HRS6_PORTR</name>
<keyword evidence="2" id="KW-1185">Reference proteome</keyword>
<dbReference type="AlphaFoldDB" id="A0A5B7HRS6"/>
<organism evidence="1 2">
    <name type="scientific">Portunus trituberculatus</name>
    <name type="common">Swimming crab</name>
    <name type="synonym">Neptunus trituberculatus</name>
    <dbReference type="NCBI Taxonomy" id="210409"/>
    <lineage>
        <taxon>Eukaryota</taxon>
        <taxon>Metazoa</taxon>
        <taxon>Ecdysozoa</taxon>
        <taxon>Arthropoda</taxon>
        <taxon>Crustacea</taxon>
        <taxon>Multicrustacea</taxon>
        <taxon>Malacostraca</taxon>
        <taxon>Eumalacostraca</taxon>
        <taxon>Eucarida</taxon>
        <taxon>Decapoda</taxon>
        <taxon>Pleocyemata</taxon>
        <taxon>Brachyura</taxon>
        <taxon>Eubrachyura</taxon>
        <taxon>Portunoidea</taxon>
        <taxon>Portunidae</taxon>
        <taxon>Portuninae</taxon>
        <taxon>Portunus</taxon>
    </lineage>
</organism>
<comment type="caution">
    <text evidence="1">The sequence shown here is derived from an EMBL/GenBank/DDBJ whole genome shotgun (WGS) entry which is preliminary data.</text>
</comment>
<evidence type="ECO:0000313" key="1">
    <source>
        <dbReference type="EMBL" id="MPC74022.1"/>
    </source>
</evidence>
<evidence type="ECO:0000313" key="2">
    <source>
        <dbReference type="Proteomes" id="UP000324222"/>
    </source>
</evidence>
<protein>
    <submittedName>
        <fullName evidence="1">Uncharacterized protein</fullName>
    </submittedName>
</protein>